<feature type="compositionally biased region" description="Basic and acidic residues" evidence="5">
    <location>
        <begin position="326"/>
        <end position="347"/>
    </location>
</feature>
<evidence type="ECO:0000313" key="7">
    <source>
        <dbReference type="EMBL" id="PRQ76460.1"/>
    </source>
</evidence>
<dbReference type="Proteomes" id="UP000239560">
    <property type="component" value="Unassembled WGS sequence"/>
</dbReference>
<dbReference type="GO" id="GO:0005730">
    <property type="term" value="C:nucleolus"/>
    <property type="evidence" value="ECO:0007669"/>
    <property type="project" value="UniProtKB-SubCell"/>
</dbReference>
<proteinExistence type="inferred from homology"/>
<dbReference type="FunFam" id="3.40.50.10480:FF:000009">
    <property type="entry name" value="Ribosome biogenesis protein, putative"/>
    <property type="match status" value="1"/>
</dbReference>
<dbReference type="SMART" id="SM00879">
    <property type="entry name" value="Brix"/>
    <property type="match status" value="1"/>
</dbReference>
<evidence type="ECO:0000256" key="3">
    <source>
        <dbReference type="ARBA" id="ARBA00022517"/>
    </source>
</evidence>
<reference evidence="7 8" key="1">
    <citation type="journal article" date="2018" name="Elife">
        <title>Functional genomics of lipid metabolism in the oleaginous yeast Rhodosporidium toruloides.</title>
        <authorList>
            <person name="Coradetti S.T."/>
            <person name="Pinel D."/>
            <person name="Geiselman G."/>
            <person name="Ito M."/>
            <person name="Mondo S."/>
            <person name="Reilly M.C."/>
            <person name="Cheng Y.F."/>
            <person name="Bauer S."/>
            <person name="Grigoriev I."/>
            <person name="Gladden J.M."/>
            <person name="Simmons B.A."/>
            <person name="Brem R."/>
            <person name="Arkin A.P."/>
            <person name="Skerker J.M."/>
        </authorList>
    </citation>
    <scope>NUCLEOTIDE SEQUENCE [LARGE SCALE GENOMIC DNA]</scope>
    <source>
        <strain evidence="7 8">NBRC 0880</strain>
    </source>
</reference>
<dbReference type="OrthoDB" id="1638493at2759"/>
<name>A0A2T0AEM7_RHOTO</name>
<feature type="region of interest" description="Disordered" evidence="5">
    <location>
        <begin position="1"/>
        <end position="37"/>
    </location>
</feature>
<gene>
    <name evidence="7" type="ORF">AAT19DRAFT_13482</name>
</gene>
<evidence type="ECO:0000256" key="4">
    <source>
        <dbReference type="ARBA" id="ARBA00023242"/>
    </source>
</evidence>
<evidence type="ECO:0000313" key="8">
    <source>
        <dbReference type="Proteomes" id="UP000239560"/>
    </source>
</evidence>
<dbReference type="Gene3D" id="3.40.50.10480">
    <property type="entry name" value="Probable brix-domain ribosomal biogenesis protein"/>
    <property type="match status" value="1"/>
</dbReference>
<dbReference type="GO" id="GO:0000027">
    <property type="term" value="P:ribosomal large subunit assembly"/>
    <property type="evidence" value="ECO:0007669"/>
    <property type="project" value="TreeGrafter"/>
</dbReference>
<keyword evidence="3" id="KW-0690">Ribosome biogenesis</keyword>
<dbReference type="Pfam" id="PF04427">
    <property type="entry name" value="Brix"/>
    <property type="match status" value="1"/>
</dbReference>
<evidence type="ECO:0000259" key="6">
    <source>
        <dbReference type="PROSITE" id="PS50833"/>
    </source>
</evidence>
<dbReference type="PANTHER" id="PTHR13634:SF0">
    <property type="entry name" value="RIBOSOME BIOGENESIS PROTEIN BRX1 HOMOLOG"/>
    <property type="match status" value="1"/>
</dbReference>
<keyword evidence="4" id="KW-0539">Nucleus</keyword>
<protein>
    <submittedName>
        <fullName evidence="7">Putative ribosomal large subunit assembly and maintenance-related protein</fullName>
    </submittedName>
</protein>
<dbReference type="GO" id="GO:0019843">
    <property type="term" value="F:rRNA binding"/>
    <property type="evidence" value="ECO:0007669"/>
    <property type="project" value="InterPro"/>
</dbReference>
<evidence type="ECO:0000256" key="2">
    <source>
        <dbReference type="ARBA" id="ARBA00006369"/>
    </source>
</evidence>
<accession>A0A2T0AEM7</accession>
<dbReference type="AlphaFoldDB" id="A0A2T0AEM7"/>
<dbReference type="EMBL" id="LCTV02000003">
    <property type="protein sequence ID" value="PRQ76460.1"/>
    <property type="molecule type" value="Genomic_DNA"/>
</dbReference>
<evidence type="ECO:0000256" key="1">
    <source>
        <dbReference type="ARBA" id="ARBA00004604"/>
    </source>
</evidence>
<comment type="subcellular location">
    <subcellularLocation>
        <location evidence="1">Nucleus</location>
        <location evidence="1">Nucleolus</location>
    </subcellularLocation>
</comment>
<dbReference type="InterPro" id="IPR026532">
    <property type="entry name" value="BRX1"/>
</dbReference>
<dbReference type="PROSITE" id="PS50833">
    <property type="entry name" value="BRIX"/>
    <property type="match status" value="1"/>
</dbReference>
<sequence length="347" mass="39369">MAPSTLTKQSLKRKRADDDSTSSTRTDADKPQQPYKQRVLVTSSRGISQRQRHLMTDLLALLPHAKKETKLEDKHNLPAINELCYLSSCNNALFFEARRQHNDLYLWAAKAPNGPSVRFHVLNLHTMDEMKMTGNCLKGSRPVVVFDKQFDEEPHWKLIKEVLTHIFAVPKTARRAKPFIDHVINFSIADGKIWFRNYQVRRDAALVVLETRSELTNRDHLCLRHAQILDTPSTDALSSTTSSTSALTDIQAKKLAKKQGAPHLSLSEVGPRFVLNPVKIFEGSFNGACLYENKEFVPSSARFASTKLARAAKYRGRKDQQAVSKSRREGLHVGERDDPLEKRRVFA</sequence>
<dbReference type="PANTHER" id="PTHR13634">
    <property type="entry name" value="RIBOSOME BIOGENESIS PROTEIN BRIX"/>
    <property type="match status" value="1"/>
</dbReference>
<organism evidence="7 8">
    <name type="scientific">Rhodotorula toruloides</name>
    <name type="common">Yeast</name>
    <name type="synonym">Rhodosporidium toruloides</name>
    <dbReference type="NCBI Taxonomy" id="5286"/>
    <lineage>
        <taxon>Eukaryota</taxon>
        <taxon>Fungi</taxon>
        <taxon>Dikarya</taxon>
        <taxon>Basidiomycota</taxon>
        <taxon>Pucciniomycotina</taxon>
        <taxon>Microbotryomycetes</taxon>
        <taxon>Sporidiobolales</taxon>
        <taxon>Sporidiobolaceae</taxon>
        <taxon>Rhodotorula</taxon>
    </lineage>
</organism>
<comment type="caution">
    <text evidence="7">The sequence shown here is derived from an EMBL/GenBank/DDBJ whole genome shotgun (WGS) entry which is preliminary data.</text>
</comment>
<dbReference type="GO" id="GO:0006364">
    <property type="term" value="P:rRNA processing"/>
    <property type="evidence" value="ECO:0007669"/>
    <property type="project" value="InterPro"/>
</dbReference>
<evidence type="ECO:0000256" key="5">
    <source>
        <dbReference type="SAM" id="MobiDB-lite"/>
    </source>
</evidence>
<dbReference type="InterPro" id="IPR007109">
    <property type="entry name" value="Brix"/>
</dbReference>
<feature type="domain" description="Brix" evidence="6">
    <location>
        <begin position="37"/>
        <end position="286"/>
    </location>
</feature>
<dbReference type="SUPFAM" id="SSF52954">
    <property type="entry name" value="Class II aaRS ABD-related"/>
    <property type="match status" value="1"/>
</dbReference>
<feature type="region of interest" description="Disordered" evidence="5">
    <location>
        <begin position="315"/>
        <end position="347"/>
    </location>
</feature>
<comment type="similarity">
    <text evidence="2">Belongs to the BRX1 family.</text>
</comment>